<feature type="region of interest" description="Disordered" evidence="1">
    <location>
        <begin position="1"/>
        <end position="25"/>
    </location>
</feature>
<comment type="caution">
    <text evidence="2">The sequence shown here is derived from an EMBL/GenBank/DDBJ whole genome shotgun (WGS) entry which is preliminary data.</text>
</comment>
<evidence type="ECO:0000313" key="2">
    <source>
        <dbReference type="EMBL" id="RNA13061.1"/>
    </source>
</evidence>
<protein>
    <submittedName>
        <fullName evidence="2">Uncharacterized protein</fullName>
    </submittedName>
</protein>
<keyword evidence="3" id="KW-1185">Reference proteome</keyword>
<sequence length="116" mass="13446">MKKKRPINNRDDDADNDAEIEERPNKKIRKANRSYVHHDDFQTYKEAIDLVLENFEDNSWAAKEKKVTSGKGKIGEIDEGLYARVKHTKGTFQSYPHMEIITIKESDFLANGTFKS</sequence>
<evidence type="ECO:0000313" key="3">
    <source>
        <dbReference type="Proteomes" id="UP000276133"/>
    </source>
</evidence>
<proteinExistence type="predicted"/>
<accession>A0A3M7QPR5</accession>
<organism evidence="2 3">
    <name type="scientific">Brachionus plicatilis</name>
    <name type="common">Marine rotifer</name>
    <name type="synonym">Brachionus muelleri</name>
    <dbReference type="NCBI Taxonomy" id="10195"/>
    <lineage>
        <taxon>Eukaryota</taxon>
        <taxon>Metazoa</taxon>
        <taxon>Spiralia</taxon>
        <taxon>Gnathifera</taxon>
        <taxon>Rotifera</taxon>
        <taxon>Eurotatoria</taxon>
        <taxon>Monogononta</taxon>
        <taxon>Pseudotrocha</taxon>
        <taxon>Ploima</taxon>
        <taxon>Brachionidae</taxon>
        <taxon>Brachionus</taxon>
    </lineage>
</organism>
<gene>
    <name evidence="2" type="ORF">BpHYR1_026792</name>
</gene>
<dbReference type="EMBL" id="REGN01005518">
    <property type="protein sequence ID" value="RNA13061.1"/>
    <property type="molecule type" value="Genomic_DNA"/>
</dbReference>
<name>A0A3M7QPR5_BRAPC</name>
<evidence type="ECO:0000256" key="1">
    <source>
        <dbReference type="SAM" id="MobiDB-lite"/>
    </source>
</evidence>
<dbReference type="AlphaFoldDB" id="A0A3M7QPR5"/>
<dbReference type="Proteomes" id="UP000276133">
    <property type="component" value="Unassembled WGS sequence"/>
</dbReference>
<reference evidence="2 3" key="1">
    <citation type="journal article" date="2018" name="Sci. Rep.">
        <title>Genomic signatures of local adaptation to the degree of environmental predictability in rotifers.</title>
        <authorList>
            <person name="Franch-Gras L."/>
            <person name="Hahn C."/>
            <person name="Garcia-Roger E.M."/>
            <person name="Carmona M.J."/>
            <person name="Serra M."/>
            <person name="Gomez A."/>
        </authorList>
    </citation>
    <scope>NUCLEOTIDE SEQUENCE [LARGE SCALE GENOMIC DNA]</scope>
    <source>
        <strain evidence="2">HYR1</strain>
    </source>
</reference>